<reference evidence="1 2" key="1">
    <citation type="submission" date="2024-06" db="EMBL/GenBank/DDBJ databases">
        <title>The draft genome of Grus japonensis, version 3.</title>
        <authorList>
            <person name="Nabeshima K."/>
            <person name="Suzuki S."/>
            <person name="Onuma M."/>
        </authorList>
    </citation>
    <scope>NUCLEOTIDE SEQUENCE [LARGE SCALE GENOMIC DNA]</scope>
    <source>
        <strain evidence="1 2">451A</strain>
    </source>
</reference>
<organism evidence="1 2">
    <name type="scientific">Grus japonensis</name>
    <name type="common">Japanese crane</name>
    <name type="synonym">Red-crowned crane</name>
    <dbReference type="NCBI Taxonomy" id="30415"/>
    <lineage>
        <taxon>Eukaryota</taxon>
        <taxon>Metazoa</taxon>
        <taxon>Chordata</taxon>
        <taxon>Craniata</taxon>
        <taxon>Vertebrata</taxon>
        <taxon>Euteleostomi</taxon>
        <taxon>Archelosauria</taxon>
        <taxon>Archosauria</taxon>
        <taxon>Dinosauria</taxon>
        <taxon>Saurischia</taxon>
        <taxon>Theropoda</taxon>
        <taxon>Coelurosauria</taxon>
        <taxon>Aves</taxon>
        <taxon>Neognathae</taxon>
        <taxon>Neoaves</taxon>
        <taxon>Gruiformes</taxon>
        <taxon>Gruidae</taxon>
        <taxon>Grus</taxon>
    </lineage>
</organism>
<comment type="caution">
    <text evidence="1">The sequence shown here is derived from an EMBL/GenBank/DDBJ whole genome shotgun (WGS) entry which is preliminary data.</text>
</comment>
<evidence type="ECO:0000313" key="1">
    <source>
        <dbReference type="EMBL" id="GAB0183575.1"/>
    </source>
</evidence>
<name>A0ABC9WE35_GRUJA</name>
<dbReference type="Proteomes" id="UP001623348">
    <property type="component" value="Unassembled WGS sequence"/>
</dbReference>
<sequence>MKMIKGLENLCYEERLKELGGRDGSGGPHHSIPVLKGWLQRGQRLSLHKEPHGEDKANGYKLYMERFHLNIRKKLFAVRTVDHWNNLLRDVVESPLLEVFKIVVV</sequence>
<dbReference type="AlphaFoldDB" id="A0ABC9WE35"/>
<proteinExistence type="predicted"/>
<evidence type="ECO:0000313" key="2">
    <source>
        <dbReference type="Proteomes" id="UP001623348"/>
    </source>
</evidence>
<accession>A0ABC9WE35</accession>
<gene>
    <name evidence="1" type="ORF">GRJ2_000822800</name>
</gene>
<keyword evidence="2" id="KW-1185">Reference proteome</keyword>
<dbReference type="EMBL" id="BAAFJT010000002">
    <property type="protein sequence ID" value="GAB0183575.1"/>
    <property type="molecule type" value="Genomic_DNA"/>
</dbReference>
<protein>
    <submittedName>
        <fullName evidence="1">Uncharacterized protein</fullName>
    </submittedName>
</protein>